<feature type="non-terminal residue" evidence="9">
    <location>
        <position position="1"/>
    </location>
</feature>
<protein>
    <submittedName>
        <fullName evidence="9">Replication protein A 70 kDa DNA-binding subunit B</fullName>
    </submittedName>
</protein>
<evidence type="ECO:0000256" key="4">
    <source>
        <dbReference type="ARBA" id="ARBA00022833"/>
    </source>
</evidence>
<evidence type="ECO:0000256" key="6">
    <source>
        <dbReference type="SAM" id="MobiDB-lite"/>
    </source>
</evidence>
<organism evidence="9 10">
    <name type="scientific">Tanacetum coccineum</name>
    <dbReference type="NCBI Taxonomy" id="301880"/>
    <lineage>
        <taxon>Eukaryota</taxon>
        <taxon>Viridiplantae</taxon>
        <taxon>Streptophyta</taxon>
        <taxon>Embryophyta</taxon>
        <taxon>Tracheophyta</taxon>
        <taxon>Spermatophyta</taxon>
        <taxon>Magnoliopsida</taxon>
        <taxon>eudicotyledons</taxon>
        <taxon>Gunneridae</taxon>
        <taxon>Pentapetalae</taxon>
        <taxon>asterids</taxon>
        <taxon>campanulids</taxon>
        <taxon>Asterales</taxon>
        <taxon>Asteraceae</taxon>
        <taxon>Asteroideae</taxon>
        <taxon>Anthemideae</taxon>
        <taxon>Anthemidinae</taxon>
        <taxon>Tanacetum</taxon>
    </lineage>
</organism>
<proteinExistence type="inferred from homology"/>
<dbReference type="InterPro" id="IPR013955">
    <property type="entry name" value="Rep_factor-A_C"/>
</dbReference>
<dbReference type="GO" id="GO:0003677">
    <property type="term" value="F:DNA binding"/>
    <property type="evidence" value="ECO:0007669"/>
    <property type="project" value="UniProtKB-KW"/>
</dbReference>
<sequence length="457" mass="52450">IDQFDDNFTGFKSEPFTRILDTNEEYKENNFVDVIGTVVRIGEIVAVNSIGSKMIRRAVVIEDEEGERIDLTFWDSWAKKWNEYAEKLDSIDHIDVMLVLGKVKYWNDVPVVHNALFGIKLYINRQLSELLTFRQRYESREEYDANRNKIQLVAHEPKVVTPQQFMNGAVKKLVGSIRETEPDTECVIYASVHSIQYESGWTYIGCKVCSKKVEPVVAKGPSTSRTKQTWWCTKHESQEQVASRYKMIVRVMDESRTAQLCIFDGNMHKMSGFTAWELVEKYGPNTSTYFPEELNGIIGKRFLFRVKFSKFNHNNNSHVYGCERDSEEDSEEDVEENNEEDMEDGMATPAALIKSTKVLDLSLTRRLQLETPTGDCIGSSSVHTSGSEKKRQRTVERSIVVIDLSDSEYDTEDDEKEPNAKKPMVAVDQDAIAQKAIVTIKKEKDVEQNVEKDEEPK</sequence>
<dbReference type="PANTHER" id="PTHR47165:SF4">
    <property type="entry name" value="OS03G0429900 PROTEIN"/>
    <property type="match status" value="1"/>
</dbReference>
<dbReference type="Pfam" id="PF16900">
    <property type="entry name" value="REPA_OB_2"/>
    <property type="match status" value="1"/>
</dbReference>
<evidence type="ECO:0000313" key="10">
    <source>
        <dbReference type="Proteomes" id="UP001151760"/>
    </source>
</evidence>
<comment type="similarity">
    <text evidence="1">Belongs to the replication factor A protein 1 family.</text>
</comment>
<feature type="compositionally biased region" description="Acidic residues" evidence="6">
    <location>
        <begin position="325"/>
        <end position="344"/>
    </location>
</feature>
<keyword evidence="2" id="KW-0479">Metal-binding</keyword>
<dbReference type="InterPro" id="IPR031657">
    <property type="entry name" value="REPA_OB_2"/>
</dbReference>
<evidence type="ECO:0000256" key="1">
    <source>
        <dbReference type="ARBA" id="ARBA00005690"/>
    </source>
</evidence>
<keyword evidence="3" id="KW-0863">Zinc-finger</keyword>
<reference evidence="9" key="2">
    <citation type="submission" date="2022-01" db="EMBL/GenBank/DDBJ databases">
        <authorList>
            <person name="Yamashiro T."/>
            <person name="Shiraishi A."/>
            <person name="Satake H."/>
            <person name="Nakayama K."/>
        </authorList>
    </citation>
    <scope>NUCLEOTIDE SEQUENCE</scope>
</reference>
<evidence type="ECO:0000313" key="9">
    <source>
        <dbReference type="EMBL" id="GJT53949.1"/>
    </source>
</evidence>
<dbReference type="InterPro" id="IPR047192">
    <property type="entry name" value="Euk_RPA1_DBD_C"/>
</dbReference>
<dbReference type="Pfam" id="PF08646">
    <property type="entry name" value="Rep_fac-A_C"/>
    <property type="match status" value="1"/>
</dbReference>
<keyword evidence="10" id="KW-1185">Reference proteome</keyword>
<dbReference type="Proteomes" id="UP001151760">
    <property type="component" value="Unassembled WGS sequence"/>
</dbReference>
<evidence type="ECO:0000256" key="5">
    <source>
        <dbReference type="ARBA" id="ARBA00023125"/>
    </source>
</evidence>
<dbReference type="Gene3D" id="2.40.50.140">
    <property type="entry name" value="Nucleic acid-binding proteins"/>
    <property type="match status" value="2"/>
</dbReference>
<dbReference type="SUPFAM" id="SSF50249">
    <property type="entry name" value="Nucleic acid-binding proteins"/>
    <property type="match status" value="2"/>
</dbReference>
<dbReference type="CDD" id="cd04476">
    <property type="entry name" value="RPA1_DBD_C"/>
    <property type="match status" value="1"/>
</dbReference>
<evidence type="ECO:0000256" key="2">
    <source>
        <dbReference type="ARBA" id="ARBA00022723"/>
    </source>
</evidence>
<feature type="domain" description="Replication factor A C-terminal" evidence="7">
    <location>
        <begin position="188"/>
        <end position="318"/>
    </location>
</feature>
<dbReference type="EMBL" id="BQNB010016632">
    <property type="protein sequence ID" value="GJT53949.1"/>
    <property type="molecule type" value="Genomic_DNA"/>
</dbReference>
<comment type="caution">
    <text evidence="9">The sequence shown here is derived from an EMBL/GenBank/DDBJ whole genome shotgun (WGS) entry which is preliminary data.</text>
</comment>
<feature type="domain" description="Replication protein A OB" evidence="8">
    <location>
        <begin position="24"/>
        <end position="86"/>
    </location>
</feature>
<evidence type="ECO:0000256" key="3">
    <source>
        <dbReference type="ARBA" id="ARBA00022771"/>
    </source>
</evidence>
<accession>A0ABQ5ESV9</accession>
<name>A0ABQ5ESV9_9ASTR</name>
<dbReference type="PANTHER" id="PTHR47165">
    <property type="entry name" value="OS03G0429900 PROTEIN"/>
    <property type="match status" value="1"/>
</dbReference>
<keyword evidence="5 9" id="KW-0238">DNA-binding</keyword>
<gene>
    <name evidence="9" type="ORF">Tco_0989003</name>
</gene>
<keyword evidence="4" id="KW-0862">Zinc</keyword>
<reference evidence="9" key="1">
    <citation type="journal article" date="2022" name="Int. J. Mol. Sci.">
        <title>Draft Genome of Tanacetum Coccineum: Genomic Comparison of Closely Related Tanacetum-Family Plants.</title>
        <authorList>
            <person name="Yamashiro T."/>
            <person name="Shiraishi A."/>
            <person name="Nakayama K."/>
            <person name="Satake H."/>
        </authorList>
    </citation>
    <scope>NUCLEOTIDE SEQUENCE</scope>
</reference>
<evidence type="ECO:0000259" key="7">
    <source>
        <dbReference type="Pfam" id="PF08646"/>
    </source>
</evidence>
<feature type="region of interest" description="Disordered" evidence="6">
    <location>
        <begin position="320"/>
        <end position="344"/>
    </location>
</feature>
<dbReference type="InterPro" id="IPR012340">
    <property type="entry name" value="NA-bd_OB-fold"/>
</dbReference>
<evidence type="ECO:0000259" key="8">
    <source>
        <dbReference type="Pfam" id="PF16900"/>
    </source>
</evidence>
<feature type="region of interest" description="Disordered" evidence="6">
    <location>
        <begin position="404"/>
        <end position="428"/>
    </location>
</feature>
<feature type="compositionally biased region" description="Acidic residues" evidence="6">
    <location>
        <begin position="405"/>
        <end position="416"/>
    </location>
</feature>